<name>A0A6V8MLA4_9BACT</name>
<accession>A0A6V8MLA4</accession>
<comment type="caution">
    <text evidence="1">The sequence shown here is derived from an EMBL/GenBank/DDBJ whole genome shotgun (WGS) entry which is preliminary data.</text>
</comment>
<reference evidence="2" key="1">
    <citation type="submission" date="2020-06" db="EMBL/GenBank/DDBJ databases">
        <title>Draft genomic sequence of Geomonas sp. Red330.</title>
        <authorList>
            <person name="Itoh H."/>
            <person name="Zhenxing X."/>
            <person name="Ushijima N."/>
            <person name="Masuda Y."/>
            <person name="Shiratori Y."/>
            <person name="Senoo K."/>
        </authorList>
    </citation>
    <scope>NUCLEOTIDE SEQUENCE [LARGE SCALE GENOMIC DNA]</scope>
    <source>
        <strain evidence="2">Red330</strain>
    </source>
</reference>
<dbReference type="AlphaFoldDB" id="A0A6V8MLA4"/>
<sequence>MAYRDRSTAEKSGAFEYSIMEVRLKRRGAAAGTRDDLRLMTVDNHWDTLRWVQDHMEECVGNIVKLKRLQERETKGVNESAALFQRNLEPLVSSLAASNGQGVMDKLSASLKKALLLMVMERYQSDRDKACRVLGISREKLDTELQLCGVAR</sequence>
<dbReference type="Proteomes" id="UP000556026">
    <property type="component" value="Unassembled WGS sequence"/>
</dbReference>
<evidence type="ECO:0000313" key="1">
    <source>
        <dbReference type="EMBL" id="GFO60815.1"/>
    </source>
</evidence>
<protein>
    <submittedName>
        <fullName evidence="1">Uncharacterized protein</fullName>
    </submittedName>
</protein>
<evidence type="ECO:0000313" key="2">
    <source>
        <dbReference type="Proteomes" id="UP000556026"/>
    </source>
</evidence>
<dbReference type="Gene3D" id="1.10.10.60">
    <property type="entry name" value="Homeodomain-like"/>
    <property type="match status" value="1"/>
</dbReference>
<keyword evidence="2" id="KW-1185">Reference proteome</keyword>
<proteinExistence type="predicted"/>
<organism evidence="1 2">
    <name type="scientific">Geomonas silvestris</name>
    <dbReference type="NCBI Taxonomy" id="2740184"/>
    <lineage>
        <taxon>Bacteria</taxon>
        <taxon>Pseudomonadati</taxon>
        <taxon>Thermodesulfobacteriota</taxon>
        <taxon>Desulfuromonadia</taxon>
        <taxon>Geobacterales</taxon>
        <taxon>Geobacteraceae</taxon>
        <taxon>Geomonas</taxon>
    </lineage>
</organism>
<gene>
    <name evidence="1" type="ORF">GMST_31400</name>
</gene>
<dbReference type="EMBL" id="BLXX01000010">
    <property type="protein sequence ID" value="GFO60815.1"/>
    <property type="molecule type" value="Genomic_DNA"/>
</dbReference>